<keyword evidence="7" id="KW-1185">Reference proteome</keyword>
<evidence type="ECO:0000313" key="7">
    <source>
        <dbReference type="Proteomes" id="UP001499851"/>
    </source>
</evidence>
<feature type="domain" description="Intradiol ring-cleavage dioxygenases" evidence="5">
    <location>
        <begin position="123"/>
        <end position="223"/>
    </location>
</feature>
<keyword evidence="2" id="KW-0223">Dioxygenase</keyword>
<feature type="compositionally biased region" description="Basic and acidic residues" evidence="4">
    <location>
        <begin position="1"/>
        <end position="80"/>
    </location>
</feature>
<evidence type="ECO:0000256" key="4">
    <source>
        <dbReference type="SAM" id="MobiDB-lite"/>
    </source>
</evidence>
<dbReference type="InterPro" id="IPR050770">
    <property type="entry name" value="Intradiol_RC_Dioxygenase"/>
</dbReference>
<reference evidence="6 7" key="1">
    <citation type="journal article" date="2019" name="Int. J. Syst. Evol. Microbiol.">
        <title>The Global Catalogue of Microorganisms (GCM) 10K type strain sequencing project: providing services to taxonomists for standard genome sequencing and annotation.</title>
        <authorList>
            <consortium name="The Broad Institute Genomics Platform"/>
            <consortium name="The Broad Institute Genome Sequencing Center for Infectious Disease"/>
            <person name="Wu L."/>
            <person name="Ma J."/>
        </authorList>
    </citation>
    <scope>NUCLEOTIDE SEQUENCE [LARGE SCALE GENOMIC DNA]</scope>
    <source>
        <strain evidence="6 7">JCM 16001</strain>
    </source>
</reference>
<evidence type="ECO:0000259" key="5">
    <source>
        <dbReference type="Pfam" id="PF00775"/>
    </source>
</evidence>
<dbReference type="Gene3D" id="2.60.130.10">
    <property type="entry name" value="Aromatic compound dioxygenase"/>
    <property type="match status" value="1"/>
</dbReference>
<evidence type="ECO:0000313" key="6">
    <source>
        <dbReference type="EMBL" id="GAA1663138.1"/>
    </source>
</evidence>
<dbReference type="PANTHER" id="PTHR33711">
    <property type="entry name" value="DIOXYGENASE, PUTATIVE (AFU_ORTHOLOGUE AFUA_2G02910)-RELATED"/>
    <property type="match status" value="1"/>
</dbReference>
<evidence type="ECO:0000256" key="3">
    <source>
        <dbReference type="ARBA" id="ARBA00023002"/>
    </source>
</evidence>
<protein>
    <recommendedName>
        <fullName evidence="5">Intradiol ring-cleavage dioxygenases domain-containing protein</fullName>
    </recommendedName>
</protein>
<gene>
    <name evidence="6" type="ORF">GCM10009830_05620</name>
</gene>
<accession>A0ABN2G1D1</accession>
<dbReference type="InterPro" id="IPR000627">
    <property type="entry name" value="Intradiol_dOase_C"/>
</dbReference>
<dbReference type="EMBL" id="BAAAQF010000002">
    <property type="protein sequence ID" value="GAA1663138.1"/>
    <property type="molecule type" value="Genomic_DNA"/>
</dbReference>
<dbReference type="InterPro" id="IPR012786">
    <property type="entry name" value="Protocat_dOase_a"/>
</dbReference>
<evidence type="ECO:0000256" key="2">
    <source>
        <dbReference type="ARBA" id="ARBA00022964"/>
    </source>
</evidence>
<dbReference type="Pfam" id="PF00775">
    <property type="entry name" value="Dioxygenase_C"/>
    <property type="match status" value="1"/>
</dbReference>
<organism evidence="6 7">
    <name type="scientific">Glycomyces endophyticus</name>
    <dbReference type="NCBI Taxonomy" id="480996"/>
    <lineage>
        <taxon>Bacteria</taxon>
        <taxon>Bacillati</taxon>
        <taxon>Actinomycetota</taxon>
        <taxon>Actinomycetes</taxon>
        <taxon>Glycomycetales</taxon>
        <taxon>Glycomycetaceae</taxon>
        <taxon>Glycomyces</taxon>
    </lineage>
</organism>
<dbReference type="InterPro" id="IPR015889">
    <property type="entry name" value="Intradiol_dOase_core"/>
</dbReference>
<sequence>MTDRADRTGHRSAGEARDRADQAGHRAAGEAGDRADRADQAGHRTADEAGGRADRTAGEARGRADSTAGEARDRTVHERPGPAAEQALTPGPAAEQALTPGQTVGPFYGFALPYEGGPVIVAGGDLRVHGTVFDGAGEPVPDALVEVLQADGDGRLGAGPHGGLFGRCSTAPAGRFAFTTVMPGETRDSCAPHLAVMVHARGLLLQLHTRVYFPDQPLNAYDPVLAKVPNDRRHTLLAVPDDDGLRFDIRLQGEDETVFFDV</sequence>
<proteinExistence type="inferred from homology"/>
<dbReference type="RefSeq" id="WP_344481437.1">
    <property type="nucleotide sequence ID" value="NZ_BAAAQF010000002.1"/>
</dbReference>
<evidence type="ECO:0000256" key="1">
    <source>
        <dbReference type="ARBA" id="ARBA00007825"/>
    </source>
</evidence>
<dbReference type="NCBIfam" id="TIGR02423">
    <property type="entry name" value="protocat_alph"/>
    <property type="match status" value="1"/>
</dbReference>
<dbReference type="Proteomes" id="UP001499851">
    <property type="component" value="Unassembled WGS sequence"/>
</dbReference>
<name>A0ABN2G1D1_9ACTN</name>
<dbReference type="PANTHER" id="PTHR33711:SF9">
    <property type="entry name" value="PROTOCATECHUATE 3,4-DIOXYGENASE ALPHA CHAIN"/>
    <property type="match status" value="1"/>
</dbReference>
<dbReference type="SUPFAM" id="SSF49482">
    <property type="entry name" value="Aromatic compound dioxygenase"/>
    <property type="match status" value="1"/>
</dbReference>
<keyword evidence="3" id="KW-0560">Oxidoreductase</keyword>
<comment type="similarity">
    <text evidence="1">Belongs to the intradiol ring-cleavage dioxygenase family.</text>
</comment>
<feature type="region of interest" description="Disordered" evidence="4">
    <location>
        <begin position="1"/>
        <end position="100"/>
    </location>
</feature>
<comment type="caution">
    <text evidence="6">The sequence shown here is derived from an EMBL/GenBank/DDBJ whole genome shotgun (WGS) entry which is preliminary data.</text>
</comment>